<accession>A0A9P8MYN8</accession>
<dbReference type="GeneID" id="68351953"/>
<dbReference type="EMBL" id="JAIZPD010000003">
    <property type="protein sequence ID" value="KAH0964808.1"/>
    <property type="molecule type" value="Genomic_DNA"/>
</dbReference>
<organism evidence="2 3">
    <name type="scientific">Hirsutella rhossiliensis</name>
    <dbReference type="NCBI Taxonomy" id="111463"/>
    <lineage>
        <taxon>Eukaryota</taxon>
        <taxon>Fungi</taxon>
        <taxon>Dikarya</taxon>
        <taxon>Ascomycota</taxon>
        <taxon>Pezizomycotina</taxon>
        <taxon>Sordariomycetes</taxon>
        <taxon>Hypocreomycetidae</taxon>
        <taxon>Hypocreales</taxon>
        <taxon>Ophiocordycipitaceae</taxon>
        <taxon>Hirsutella</taxon>
    </lineage>
</organism>
<dbReference type="Proteomes" id="UP000824596">
    <property type="component" value="Unassembled WGS sequence"/>
</dbReference>
<gene>
    <name evidence="2" type="ORF">HRG_02824</name>
</gene>
<dbReference type="Pfam" id="PF26640">
    <property type="entry name" value="DUF8212"/>
    <property type="match status" value="1"/>
</dbReference>
<dbReference type="OrthoDB" id="194358at2759"/>
<dbReference type="InterPro" id="IPR058525">
    <property type="entry name" value="DUF8212"/>
</dbReference>
<dbReference type="AlphaFoldDB" id="A0A9P8MYN8"/>
<sequence>MLEGFLDGGIPRYAILMHTWGQHEETFADFRNKSSRLRRLTSKSDKIGTCCIDKSSSAELSEAINSMVKIRGPSSVRAARGFQTLPVVHEGMGLQELLAPSLLKFYDLAWYLFGYSSRTYAHGIEIIPPLTSLLAEITGIPNKLVYRESFDQASVATRMSWAAGRQTTRTEDAAYCLLGVFGVNMPMLYGEGEGAFARLQEEIMKKHDDHSLFAWELNDVLVAGLRVDGETCIAISLRHLRRCGCVTVCRPQDEPSRHFVSTNAGIHIELPLLRLRSGE</sequence>
<dbReference type="PANTHER" id="PTHR10622:SF10">
    <property type="entry name" value="HET DOMAIN-CONTAINING PROTEIN"/>
    <property type="match status" value="1"/>
</dbReference>
<feature type="domain" description="DUF8212" evidence="1">
    <location>
        <begin position="195"/>
        <end position="216"/>
    </location>
</feature>
<keyword evidence="3" id="KW-1185">Reference proteome</keyword>
<reference evidence="2" key="1">
    <citation type="submission" date="2021-09" db="EMBL/GenBank/DDBJ databases">
        <title>A high-quality genome of the endoparasitic fungus Hirsutella rhossiliensis with a comparison of Hirsutella genomes reveals transposable elements contributing to genome size variation.</title>
        <authorList>
            <person name="Lin R."/>
            <person name="Jiao Y."/>
            <person name="Sun X."/>
            <person name="Ling J."/>
            <person name="Xie B."/>
            <person name="Cheng X."/>
        </authorList>
    </citation>
    <scope>NUCLEOTIDE SEQUENCE</scope>
    <source>
        <strain evidence="2">HR02</strain>
    </source>
</reference>
<proteinExistence type="predicted"/>
<protein>
    <recommendedName>
        <fullName evidence="1">DUF8212 domain-containing protein</fullName>
    </recommendedName>
</protein>
<dbReference type="PANTHER" id="PTHR10622">
    <property type="entry name" value="HET DOMAIN-CONTAINING PROTEIN"/>
    <property type="match status" value="1"/>
</dbReference>
<comment type="caution">
    <text evidence="2">The sequence shown here is derived from an EMBL/GenBank/DDBJ whole genome shotgun (WGS) entry which is preliminary data.</text>
</comment>
<dbReference type="RefSeq" id="XP_044722321.1">
    <property type="nucleotide sequence ID" value="XM_044861295.1"/>
</dbReference>
<evidence type="ECO:0000313" key="2">
    <source>
        <dbReference type="EMBL" id="KAH0964808.1"/>
    </source>
</evidence>
<evidence type="ECO:0000259" key="1">
    <source>
        <dbReference type="Pfam" id="PF26640"/>
    </source>
</evidence>
<evidence type="ECO:0000313" key="3">
    <source>
        <dbReference type="Proteomes" id="UP000824596"/>
    </source>
</evidence>
<name>A0A9P8MYN8_9HYPO</name>